<keyword evidence="1 2" id="KW-0193">Cuticle</keyword>
<dbReference type="InterPro" id="IPR000618">
    <property type="entry name" value="Insect_cuticle"/>
</dbReference>
<keyword evidence="3" id="KW-0732">Signal</keyword>
<evidence type="ECO:0000256" key="3">
    <source>
        <dbReference type="SAM" id="SignalP"/>
    </source>
</evidence>
<dbReference type="InterPro" id="IPR031311">
    <property type="entry name" value="CHIT_BIND_RR_consensus"/>
</dbReference>
<dbReference type="Pfam" id="PF00379">
    <property type="entry name" value="Chitin_bind_4"/>
    <property type="match status" value="1"/>
</dbReference>
<dbReference type="PROSITE" id="PS00233">
    <property type="entry name" value="CHIT_BIND_RR_1"/>
    <property type="match status" value="1"/>
</dbReference>
<evidence type="ECO:0000256" key="2">
    <source>
        <dbReference type="PROSITE-ProRule" id="PRU00497"/>
    </source>
</evidence>
<gene>
    <name evidence="4" type="ORF">CALMAC_LOCUS14110</name>
</gene>
<dbReference type="EMBL" id="CAACVG010009994">
    <property type="protein sequence ID" value="VEN54707.1"/>
    <property type="molecule type" value="Genomic_DNA"/>
</dbReference>
<feature type="signal peptide" evidence="3">
    <location>
        <begin position="1"/>
        <end position="28"/>
    </location>
</feature>
<dbReference type="PANTHER" id="PTHR12236">
    <property type="entry name" value="STRUCTURAL CONTITUENT OF CUTICLE"/>
    <property type="match status" value="1"/>
</dbReference>
<keyword evidence="5" id="KW-1185">Reference proteome</keyword>
<dbReference type="GO" id="GO:0005615">
    <property type="term" value="C:extracellular space"/>
    <property type="evidence" value="ECO:0007669"/>
    <property type="project" value="TreeGrafter"/>
</dbReference>
<dbReference type="GO" id="GO:0042302">
    <property type="term" value="F:structural constituent of cuticle"/>
    <property type="evidence" value="ECO:0007669"/>
    <property type="project" value="UniProtKB-UniRule"/>
</dbReference>
<name>A0A653D3G4_CALMS</name>
<protein>
    <recommendedName>
        <fullName evidence="6">Cuticle protein</fullName>
    </recommendedName>
</protein>
<evidence type="ECO:0000256" key="1">
    <source>
        <dbReference type="ARBA" id="ARBA00022460"/>
    </source>
</evidence>
<dbReference type="InterPro" id="IPR051217">
    <property type="entry name" value="Insect_Cuticle_Struc_Prot"/>
</dbReference>
<accession>A0A653D3G4</accession>
<reference evidence="4 5" key="1">
    <citation type="submission" date="2019-01" db="EMBL/GenBank/DDBJ databases">
        <authorList>
            <person name="Sayadi A."/>
        </authorList>
    </citation>
    <scope>NUCLEOTIDE SEQUENCE [LARGE SCALE GENOMIC DNA]</scope>
</reference>
<dbReference type="PROSITE" id="PS51155">
    <property type="entry name" value="CHIT_BIND_RR_2"/>
    <property type="match status" value="1"/>
</dbReference>
<dbReference type="OrthoDB" id="8192957at2759"/>
<dbReference type="PANTHER" id="PTHR12236:SF75">
    <property type="entry name" value="CUTICULAR PROTEIN 62BB, ISOFORM A"/>
    <property type="match status" value="1"/>
</dbReference>
<dbReference type="Proteomes" id="UP000410492">
    <property type="component" value="Unassembled WGS sequence"/>
</dbReference>
<sequence length="147" mass="16043">MSPFRTSSNLIFYSITLVLSLMPHHIRGDVKDQHETREGDVVKGSYSFVEADGTKRIVEYTADKHNGFNAVVHREGTPVIKAAVPTIAKYSAPVVAKYSAPVVAKYSTPVVAKYSAPVVAKYSTPVEYAAPVGKFAYAAPSHGHYYH</sequence>
<proteinExistence type="predicted"/>
<evidence type="ECO:0000313" key="5">
    <source>
        <dbReference type="Proteomes" id="UP000410492"/>
    </source>
</evidence>
<dbReference type="GO" id="GO:0031012">
    <property type="term" value="C:extracellular matrix"/>
    <property type="evidence" value="ECO:0007669"/>
    <property type="project" value="TreeGrafter"/>
</dbReference>
<dbReference type="AlphaFoldDB" id="A0A653D3G4"/>
<organism evidence="4 5">
    <name type="scientific">Callosobruchus maculatus</name>
    <name type="common">Southern cowpea weevil</name>
    <name type="synonym">Pulse bruchid</name>
    <dbReference type="NCBI Taxonomy" id="64391"/>
    <lineage>
        <taxon>Eukaryota</taxon>
        <taxon>Metazoa</taxon>
        <taxon>Ecdysozoa</taxon>
        <taxon>Arthropoda</taxon>
        <taxon>Hexapoda</taxon>
        <taxon>Insecta</taxon>
        <taxon>Pterygota</taxon>
        <taxon>Neoptera</taxon>
        <taxon>Endopterygota</taxon>
        <taxon>Coleoptera</taxon>
        <taxon>Polyphaga</taxon>
        <taxon>Cucujiformia</taxon>
        <taxon>Chrysomeloidea</taxon>
        <taxon>Chrysomelidae</taxon>
        <taxon>Bruchinae</taxon>
        <taxon>Bruchini</taxon>
        <taxon>Callosobruchus</taxon>
    </lineage>
</organism>
<dbReference type="PRINTS" id="PR00947">
    <property type="entry name" value="CUTICLE"/>
</dbReference>
<evidence type="ECO:0008006" key="6">
    <source>
        <dbReference type="Google" id="ProtNLM"/>
    </source>
</evidence>
<evidence type="ECO:0000313" key="4">
    <source>
        <dbReference type="EMBL" id="VEN54707.1"/>
    </source>
</evidence>
<feature type="chain" id="PRO_5025002979" description="Cuticle protein" evidence="3">
    <location>
        <begin position="29"/>
        <end position="147"/>
    </location>
</feature>